<dbReference type="OrthoDB" id="5985073at2759"/>
<evidence type="ECO:0000313" key="2">
    <source>
        <dbReference type="Proteomes" id="UP001152300"/>
    </source>
</evidence>
<dbReference type="Proteomes" id="UP001152300">
    <property type="component" value="Unassembled WGS sequence"/>
</dbReference>
<protein>
    <submittedName>
        <fullName evidence="1">Uncharacterized protein</fullName>
    </submittedName>
</protein>
<name>A0A9X0AWL8_9HELO</name>
<evidence type="ECO:0000313" key="1">
    <source>
        <dbReference type="EMBL" id="KAJ8070289.1"/>
    </source>
</evidence>
<dbReference type="AlphaFoldDB" id="A0A9X0AWL8"/>
<reference evidence="1" key="1">
    <citation type="submission" date="2022-11" db="EMBL/GenBank/DDBJ databases">
        <title>Genome Resource of Sclerotinia nivalis Strain SnTB1, a Plant Pathogen Isolated from American Ginseng.</title>
        <authorList>
            <person name="Fan S."/>
        </authorList>
    </citation>
    <scope>NUCLEOTIDE SEQUENCE</scope>
    <source>
        <strain evidence="1">SnTB1</strain>
    </source>
</reference>
<organism evidence="1 2">
    <name type="scientific">Sclerotinia nivalis</name>
    <dbReference type="NCBI Taxonomy" id="352851"/>
    <lineage>
        <taxon>Eukaryota</taxon>
        <taxon>Fungi</taxon>
        <taxon>Dikarya</taxon>
        <taxon>Ascomycota</taxon>
        <taxon>Pezizomycotina</taxon>
        <taxon>Leotiomycetes</taxon>
        <taxon>Helotiales</taxon>
        <taxon>Sclerotiniaceae</taxon>
        <taxon>Sclerotinia</taxon>
    </lineage>
</organism>
<accession>A0A9X0AWL8</accession>
<proteinExistence type="predicted"/>
<dbReference type="EMBL" id="JAPEIS010000001">
    <property type="protein sequence ID" value="KAJ8070289.1"/>
    <property type="molecule type" value="Genomic_DNA"/>
</dbReference>
<sequence>MIAKSKFQKIYYEGPIDQSLFWPNDASKELTILDWRSVVELTIRFDMASLSGQWFFKGLLDDKFYDKSSDEPLPHNTAGLFPPGNGTEEDDSGALALLESMKPHTDKEGFGIDDFDFRRIPRDEAMIPMLKALAHRLRNTLSLKIAYLETSLPHGHGKWFFSYGAPGVECGFENYMAEADLGSLRARVFFHTED</sequence>
<keyword evidence="2" id="KW-1185">Reference proteome</keyword>
<gene>
    <name evidence="1" type="ORF">OCU04_000671</name>
</gene>
<comment type="caution">
    <text evidence="1">The sequence shown here is derived from an EMBL/GenBank/DDBJ whole genome shotgun (WGS) entry which is preliminary data.</text>
</comment>